<organism evidence="1 2">
    <name type="scientific">Achlya hypogyna</name>
    <name type="common">Oomycete</name>
    <name type="synonym">Protoachlya hypogyna</name>
    <dbReference type="NCBI Taxonomy" id="1202772"/>
    <lineage>
        <taxon>Eukaryota</taxon>
        <taxon>Sar</taxon>
        <taxon>Stramenopiles</taxon>
        <taxon>Oomycota</taxon>
        <taxon>Saprolegniomycetes</taxon>
        <taxon>Saprolegniales</taxon>
        <taxon>Achlyaceae</taxon>
        <taxon>Achlya</taxon>
    </lineage>
</organism>
<gene>
    <name evidence="1" type="ORF">ACHHYP_20624</name>
</gene>
<keyword evidence="2" id="KW-1185">Reference proteome</keyword>
<reference evidence="1 2" key="1">
    <citation type="journal article" date="2014" name="Genome Biol. Evol.">
        <title>The secreted proteins of Achlya hypogyna and Thraustotheca clavata identify the ancestral oomycete secretome and reveal gene acquisitions by horizontal gene transfer.</title>
        <authorList>
            <person name="Misner I."/>
            <person name="Blouin N."/>
            <person name="Leonard G."/>
            <person name="Richards T.A."/>
            <person name="Lane C.E."/>
        </authorList>
    </citation>
    <scope>NUCLEOTIDE SEQUENCE [LARGE SCALE GENOMIC DNA]</scope>
    <source>
        <strain evidence="1 2">ATCC 48635</strain>
    </source>
</reference>
<protein>
    <submittedName>
        <fullName evidence="1">Uncharacterized protein</fullName>
    </submittedName>
</protein>
<evidence type="ECO:0000313" key="1">
    <source>
        <dbReference type="EMBL" id="OQR84873.1"/>
    </source>
</evidence>
<accession>A0A1V9YGL0</accession>
<comment type="caution">
    <text evidence="1">The sequence shown here is derived from an EMBL/GenBank/DDBJ whole genome shotgun (WGS) entry which is preliminary data.</text>
</comment>
<proteinExistence type="predicted"/>
<dbReference type="EMBL" id="JNBR01001831">
    <property type="protein sequence ID" value="OQR84873.1"/>
    <property type="molecule type" value="Genomic_DNA"/>
</dbReference>
<dbReference type="Proteomes" id="UP000243579">
    <property type="component" value="Unassembled WGS sequence"/>
</dbReference>
<sequence>MAITVYNESNVTVNVLVVLHVLTPFPSKFMCSWINNLAPGASEQLSTYQGSCTVMSWPATDDSQISRSAVWTKNLVKAGIKFLDPLDVVDTVCGEVVVDYLVNNWVVESIINYVDSSDIDAMTDPSNPPRSHLMGSLFLVHSFGLISSRDIFIRNVGPRILVEQGWFFQRTLAF</sequence>
<name>A0A1V9YGL0_ACHHY</name>
<evidence type="ECO:0000313" key="2">
    <source>
        <dbReference type="Proteomes" id="UP000243579"/>
    </source>
</evidence>
<dbReference type="AlphaFoldDB" id="A0A1V9YGL0"/>